<evidence type="ECO:0000313" key="2">
    <source>
        <dbReference type="EMBL" id="GAA2230391.1"/>
    </source>
</evidence>
<dbReference type="Pfam" id="PF01609">
    <property type="entry name" value="DDE_Tnp_1"/>
    <property type="match status" value="1"/>
</dbReference>
<keyword evidence="3" id="KW-1185">Reference proteome</keyword>
<gene>
    <name evidence="2" type="ORF">GCM10010104_24700</name>
</gene>
<evidence type="ECO:0000313" key="3">
    <source>
        <dbReference type="Proteomes" id="UP001501474"/>
    </source>
</evidence>
<dbReference type="EMBL" id="BAAART010000055">
    <property type="protein sequence ID" value="GAA2230391.1"/>
    <property type="molecule type" value="Genomic_DNA"/>
</dbReference>
<accession>A0ABN3DGB5</accession>
<name>A0ABN3DGB5_9ACTN</name>
<feature type="domain" description="Transposase IS4-like" evidence="1">
    <location>
        <begin position="12"/>
        <end position="91"/>
    </location>
</feature>
<protein>
    <recommendedName>
        <fullName evidence="1">Transposase IS4-like domain-containing protein</fullName>
    </recommendedName>
</protein>
<sequence>MEPAPRPVPGADRLWIVDGTLIPVRDRKVAASSRNYRFSANVEVIVDAGTRLVVASARPAPGNKADGHVWRESHLPAIAAGTTVIADGALGTGPGQIIPEGDN</sequence>
<dbReference type="Proteomes" id="UP001501474">
    <property type="component" value="Unassembled WGS sequence"/>
</dbReference>
<reference evidence="2 3" key="1">
    <citation type="journal article" date="2019" name="Int. J. Syst. Evol. Microbiol.">
        <title>The Global Catalogue of Microorganisms (GCM) 10K type strain sequencing project: providing services to taxonomists for standard genome sequencing and annotation.</title>
        <authorList>
            <consortium name="The Broad Institute Genomics Platform"/>
            <consortium name="The Broad Institute Genome Sequencing Center for Infectious Disease"/>
            <person name="Wu L."/>
            <person name="Ma J."/>
        </authorList>
    </citation>
    <scope>NUCLEOTIDE SEQUENCE [LARGE SCALE GENOMIC DNA]</scope>
    <source>
        <strain evidence="2 3">JCM 3053</strain>
    </source>
</reference>
<organism evidence="2 3">
    <name type="scientific">Streptomyces indiaensis</name>
    <dbReference type="NCBI Taxonomy" id="284033"/>
    <lineage>
        <taxon>Bacteria</taxon>
        <taxon>Bacillati</taxon>
        <taxon>Actinomycetota</taxon>
        <taxon>Actinomycetes</taxon>
        <taxon>Kitasatosporales</taxon>
        <taxon>Streptomycetaceae</taxon>
        <taxon>Streptomyces</taxon>
    </lineage>
</organism>
<evidence type="ECO:0000259" key="1">
    <source>
        <dbReference type="Pfam" id="PF01609"/>
    </source>
</evidence>
<proteinExistence type="predicted"/>
<dbReference type="InterPro" id="IPR002559">
    <property type="entry name" value="Transposase_11"/>
</dbReference>
<comment type="caution">
    <text evidence="2">The sequence shown here is derived from an EMBL/GenBank/DDBJ whole genome shotgun (WGS) entry which is preliminary data.</text>
</comment>